<dbReference type="RefSeq" id="WP_344706540.1">
    <property type="nucleotide sequence ID" value="NZ_BAABBQ010000001.1"/>
</dbReference>
<keyword evidence="1" id="KW-0472">Membrane</keyword>
<keyword evidence="3" id="KW-1185">Reference proteome</keyword>
<name>A0ABP7SS35_9SPHN</name>
<evidence type="ECO:0000313" key="3">
    <source>
        <dbReference type="Proteomes" id="UP001500235"/>
    </source>
</evidence>
<dbReference type="EMBL" id="BAABBQ010000001">
    <property type="protein sequence ID" value="GAA4015398.1"/>
    <property type="molecule type" value="Genomic_DNA"/>
</dbReference>
<accession>A0ABP7SS35</accession>
<keyword evidence="1" id="KW-0812">Transmembrane</keyword>
<dbReference type="Proteomes" id="UP001500235">
    <property type="component" value="Unassembled WGS sequence"/>
</dbReference>
<evidence type="ECO:0000313" key="2">
    <source>
        <dbReference type="EMBL" id="GAA4015398.1"/>
    </source>
</evidence>
<gene>
    <name evidence="2" type="ORF">GCM10022280_12670</name>
</gene>
<organism evidence="2 3">
    <name type="scientific">Sphingomonas swuensis</name>
    <dbReference type="NCBI Taxonomy" id="977800"/>
    <lineage>
        <taxon>Bacteria</taxon>
        <taxon>Pseudomonadati</taxon>
        <taxon>Pseudomonadota</taxon>
        <taxon>Alphaproteobacteria</taxon>
        <taxon>Sphingomonadales</taxon>
        <taxon>Sphingomonadaceae</taxon>
        <taxon>Sphingomonas</taxon>
    </lineage>
</organism>
<keyword evidence="1" id="KW-1133">Transmembrane helix</keyword>
<feature type="transmembrane region" description="Helical" evidence="1">
    <location>
        <begin position="12"/>
        <end position="31"/>
    </location>
</feature>
<evidence type="ECO:0000256" key="1">
    <source>
        <dbReference type="SAM" id="Phobius"/>
    </source>
</evidence>
<reference evidence="3" key="1">
    <citation type="journal article" date="2019" name="Int. J. Syst. Evol. Microbiol.">
        <title>The Global Catalogue of Microorganisms (GCM) 10K type strain sequencing project: providing services to taxonomists for standard genome sequencing and annotation.</title>
        <authorList>
            <consortium name="The Broad Institute Genomics Platform"/>
            <consortium name="The Broad Institute Genome Sequencing Center for Infectious Disease"/>
            <person name="Wu L."/>
            <person name="Ma J."/>
        </authorList>
    </citation>
    <scope>NUCLEOTIDE SEQUENCE [LARGE SCALE GENOMIC DNA]</scope>
    <source>
        <strain evidence="3">JCM 17563</strain>
    </source>
</reference>
<comment type="caution">
    <text evidence="2">The sequence shown here is derived from an EMBL/GenBank/DDBJ whole genome shotgun (WGS) entry which is preliminary data.</text>
</comment>
<proteinExistence type="predicted"/>
<sequence>MIPRFAMPLIPWGRVGIAASILAVTFLAAAWKIEERRADKLQAQVVKWQTAFGRISSGKNEQKVITKERIVEVEVRAKDADVRAKRIEAAPLLGQCATPEAVMGADI</sequence>
<protein>
    <submittedName>
        <fullName evidence="2">Uncharacterized protein</fullName>
    </submittedName>
</protein>